<dbReference type="GO" id="GO:0005730">
    <property type="term" value="C:nucleolus"/>
    <property type="evidence" value="ECO:0007669"/>
    <property type="project" value="TreeGrafter"/>
</dbReference>
<dbReference type="InterPro" id="IPR013865">
    <property type="entry name" value="FAM32A"/>
</dbReference>
<feature type="coiled-coil region" evidence="1">
    <location>
        <begin position="56"/>
        <end position="100"/>
    </location>
</feature>
<proteinExistence type="predicted"/>
<gene>
    <name evidence="2" type="ORF">VSP0166_LOCUS10394</name>
</gene>
<organism evidence="2">
    <name type="scientific">Vannella robusta</name>
    <dbReference type="NCBI Taxonomy" id="1487602"/>
    <lineage>
        <taxon>Eukaryota</taxon>
        <taxon>Amoebozoa</taxon>
        <taxon>Discosea</taxon>
        <taxon>Flabellinia</taxon>
        <taxon>Vannellidae</taxon>
        <taxon>Vannella</taxon>
    </lineage>
</organism>
<evidence type="ECO:0000313" key="2">
    <source>
        <dbReference type="EMBL" id="CAE2224120.1"/>
    </source>
</evidence>
<dbReference type="PANTHER" id="PTHR13282:SF6">
    <property type="entry name" value="PROTEIN FAM32A"/>
    <property type="match status" value="1"/>
</dbReference>
<dbReference type="AlphaFoldDB" id="A0A7S4MIF7"/>
<name>A0A7S4MIF7_9EUKA</name>
<dbReference type="PANTHER" id="PTHR13282">
    <property type="entry name" value="PROTEIN FAM32A"/>
    <property type="match status" value="1"/>
</dbReference>
<sequence length="109" mass="13054">MSDMDPYDVYVPGKLKLKKIAVDKTIKKKKRRKKKKVQMPEVDKDEEKIILPEDTRTDMEKRVAKAKEERERKKIEELARKSYRERVEEYNQHLDELTEHFDVPKVGPG</sequence>
<accession>A0A7S4MIF7</accession>
<dbReference type="EMBL" id="HBKP01014636">
    <property type="protein sequence ID" value="CAE2224120.1"/>
    <property type="molecule type" value="Transcribed_RNA"/>
</dbReference>
<reference evidence="2" key="1">
    <citation type="submission" date="2021-01" db="EMBL/GenBank/DDBJ databases">
        <authorList>
            <person name="Corre E."/>
            <person name="Pelletier E."/>
            <person name="Niang G."/>
            <person name="Scheremetjew M."/>
            <person name="Finn R."/>
            <person name="Kale V."/>
            <person name="Holt S."/>
            <person name="Cochrane G."/>
            <person name="Meng A."/>
            <person name="Brown T."/>
            <person name="Cohen L."/>
        </authorList>
    </citation>
    <scope>NUCLEOTIDE SEQUENCE</scope>
    <source>
        <strain evidence="2">DIVA3 518/3/11/1/6</strain>
    </source>
</reference>
<protein>
    <submittedName>
        <fullName evidence="2">Uncharacterized protein</fullName>
    </submittedName>
</protein>
<keyword evidence="1" id="KW-0175">Coiled coil</keyword>
<evidence type="ECO:0000256" key="1">
    <source>
        <dbReference type="SAM" id="Coils"/>
    </source>
</evidence>